<evidence type="ECO:0000313" key="2">
    <source>
        <dbReference type="Proteomes" id="UP000218690"/>
    </source>
</evidence>
<name>A0A2A4AHQ3_9CORY</name>
<dbReference type="Proteomes" id="UP000218690">
    <property type="component" value="Unassembled WGS sequence"/>
</dbReference>
<accession>A0A2A4AHQ3</accession>
<evidence type="ECO:0000313" key="1">
    <source>
        <dbReference type="EMBL" id="PCC82012.1"/>
    </source>
</evidence>
<sequence>MLNLLIMPSSPALAEELSPADAPSRALLGAARQLVREYASANEELVLDIVGSRDARWHTAHTGSLRAWGAPSVQLGEGNYLPELMARYMLAGGPDYRVGEVREHLGTPRAGVLTIVCIDGSAGLTQRAPLALIDAAPAAARWCESLLAGADESCDEEKLRAAGVEETALWAELAALRPVKAELRAADSTLGVGRYVAGWQC</sequence>
<dbReference type="AlphaFoldDB" id="A0A2A4AHQ3"/>
<proteinExistence type="predicted"/>
<protein>
    <submittedName>
        <fullName evidence="1">Uncharacterized protein</fullName>
    </submittedName>
</protein>
<reference evidence="1 2" key="1">
    <citation type="submission" date="2017-09" db="EMBL/GenBank/DDBJ databases">
        <title>Draft Genome Sequence of Corynebacterium accolens AH4003.</title>
        <authorList>
            <person name="Chen Y."/>
            <person name="Oosthuysen W.F."/>
            <person name="Kelley S."/>
            <person name="Horswill A."/>
        </authorList>
    </citation>
    <scope>NUCLEOTIDE SEQUENCE [LARGE SCALE GENOMIC DNA]</scope>
    <source>
        <strain evidence="1 2">AH4003</strain>
    </source>
</reference>
<organism evidence="1 2">
    <name type="scientific">Corynebacterium accolens</name>
    <dbReference type="NCBI Taxonomy" id="38284"/>
    <lineage>
        <taxon>Bacteria</taxon>
        <taxon>Bacillati</taxon>
        <taxon>Actinomycetota</taxon>
        <taxon>Actinomycetes</taxon>
        <taxon>Mycobacteriales</taxon>
        <taxon>Corynebacteriaceae</taxon>
        <taxon>Corynebacterium</taxon>
    </lineage>
</organism>
<gene>
    <name evidence="1" type="ORF">COM45_09860</name>
</gene>
<dbReference type="EMBL" id="NWBP01000033">
    <property type="protein sequence ID" value="PCC82012.1"/>
    <property type="molecule type" value="Genomic_DNA"/>
</dbReference>
<comment type="caution">
    <text evidence="1">The sequence shown here is derived from an EMBL/GenBank/DDBJ whole genome shotgun (WGS) entry which is preliminary data.</text>
</comment>